<reference evidence="1 2" key="1">
    <citation type="submission" date="2013-03" db="EMBL/GenBank/DDBJ databases">
        <title>The Genome Sequence of Enterococcus sulfureus ATCC_49903 (PacBio/Illumina hybrid assembly).</title>
        <authorList>
            <consortium name="The Broad Institute Genomics Platform"/>
            <consortium name="The Broad Institute Genome Sequencing Center for Infectious Disease"/>
            <person name="Earl A."/>
            <person name="Russ C."/>
            <person name="Gilmore M."/>
            <person name="Surin D."/>
            <person name="Walker B."/>
            <person name="Young S."/>
            <person name="Zeng Q."/>
            <person name="Gargeya S."/>
            <person name="Fitzgerald M."/>
            <person name="Haas B."/>
            <person name="Abouelleil A."/>
            <person name="Allen A.W."/>
            <person name="Alvarado L."/>
            <person name="Arachchi H.M."/>
            <person name="Berlin A.M."/>
            <person name="Chapman S.B."/>
            <person name="Gainer-Dewar J."/>
            <person name="Goldberg J."/>
            <person name="Griggs A."/>
            <person name="Gujja S."/>
            <person name="Hansen M."/>
            <person name="Howarth C."/>
            <person name="Imamovic A."/>
            <person name="Ireland A."/>
            <person name="Larimer J."/>
            <person name="McCowan C."/>
            <person name="Murphy C."/>
            <person name="Pearson M."/>
            <person name="Poon T.W."/>
            <person name="Priest M."/>
            <person name="Roberts A."/>
            <person name="Saif S."/>
            <person name="Shea T."/>
            <person name="Sisk P."/>
            <person name="Sykes S."/>
            <person name="Wortman J."/>
            <person name="Nusbaum C."/>
            <person name="Birren B."/>
        </authorList>
    </citation>
    <scope>NUCLEOTIDE SEQUENCE [LARGE SCALE GENOMIC DNA]</scope>
    <source>
        <strain evidence="1 2">ATCC 49903</strain>
    </source>
</reference>
<dbReference type="Proteomes" id="UP000015961">
    <property type="component" value="Unassembled WGS sequence"/>
</dbReference>
<comment type="caution">
    <text evidence="1">The sequence shown here is derived from an EMBL/GenBank/DDBJ whole genome shotgun (WGS) entry which is preliminary data.</text>
</comment>
<dbReference type="STRING" id="1140003.OMY_01403"/>
<dbReference type="RefSeq" id="WP_016185851.1">
    <property type="nucleotide sequence ID" value="NZ_ASWO01000005.1"/>
</dbReference>
<evidence type="ECO:0000313" key="2">
    <source>
        <dbReference type="Proteomes" id="UP000015961"/>
    </source>
</evidence>
<dbReference type="eggNOG" id="ENOG5030SG8">
    <property type="taxonomic scope" value="Bacteria"/>
</dbReference>
<dbReference type="PATRIC" id="fig|1140003.3.peg.1356"/>
<name>S0L1I6_9ENTE</name>
<sequence length="100" mass="11666">MDEQTKAIQKALVKVIGVESAEKVANLKGEELKQVYNLVYEQASYHDVLPEEITVKDVIQEMYFNVHNDFIRTFEPEESEDFLIQRLMLLSELLGFELED</sequence>
<evidence type="ECO:0000313" key="1">
    <source>
        <dbReference type="EMBL" id="EOT83555.1"/>
    </source>
</evidence>
<protein>
    <submittedName>
        <fullName evidence="1">Uncharacterized protein</fullName>
    </submittedName>
</protein>
<proteinExistence type="predicted"/>
<organism evidence="1 2">
    <name type="scientific">Enterococcus sulfureus ATCC 49903</name>
    <dbReference type="NCBI Taxonomy" id="1140003"/>
    <lineage>
        <taxon>Bacteria</taxon>
        <taxon>Bacillati</taxon>
        <taxon>Bacillota</taxon>
        <taxon>Bacilli</taxon>
        <taxon>Lactobacillales</taxon>
        <taxon>Enterococcaceae</taxon>
        <taxon>Enterococcus</taxon>
    </lineage>
</organism>
<accession>S0L1I6</accession>
<keyword evidence="2" id="KW-1185">Reference proteome</keyword>
<dbReference type="AlphaFoldDB" id="S0L1I6"/>
<dbReference type="EMBL" id="ASWO01000005">
    <property type="protein sequence ID" value="EOT83555.1"/>
    <property type="molecule type" value="Genomic_DNA"/>
</dbReference>
<gene>
    <name evidence="1" type="ORF">I573_01277</name>
</gene>